<keyword evidence="3" id="KW-1185">Reference proteome</keyword>
<evidence type="ECO:0000256" key="1">
    <source>
        <dbReference type="SAM" id="MobiDB-lite"/>
    </source>
</evidence>
<dbReference type="Proteomes" id="UP001497623">
    <property type="component" value="Unassembled WGS sequence"/>
</dbReference>
<feature type="compositionally biased region" description="Low complexity" evidence="1">
    <location>
        <begin position="25"/>
        <end position="39"/>
    </location>
</feature>
<evidence type="ECO:0000313" key="2">
    <source>
        <dbReference type="EMBL" id="CAL4097472.1"/>
    </source>
</evidence>
<comment type="caution">
    <text evidence="2">The sequence shown here is derived from an EMBL/GenBank/DDBJ whole genome shotgun (WGS) entry which is preliminary data.</text>
</comment>
<dbReference type="AlphaFoldDB" id="A0AAV2QT18"/>
<feature type="region of interest" description="Disordered" evidence="1">
    <location>
        <begin position="1"/>
        <end position="68"/>
    </location>
</feature>
<dbReference type="EMBL" id="CAXKWB010010291">
    <property type="protein sequence ID" value="CAL4097472.1"/>
    <property type="molecule type" value="Genomic_DNA"/>
</dbReference>
<reference evidence="2 3" key="1">
    <citation type="submission" date="2024-05" db="EMBL/GenBank/DDBJ databases">
        <authorList>
            <person name="Wallberg A."/>
        </authorList>
    </citation>
    <scope>NUCLEOTIDE SEQUENCE [LARGE SCALE GENOMIC DNA]</scope>
</reference>
<organism evidence="2 3">
    <name type="scientific">Meganyctiphanes norvegica</name>
    <name type="common">Northern krill</name>
    <name type="synonym">Thysanopoda norvegica</name>
    <dbReference type="NCBI Taxonomy" id="48144"/>
    <lineage>
        <taxon>Eukaryota</taxon>
        <taxon>Metazoa</taxon>
        <taxon>Ecdysozoa</taxon>
        <taxon>Arthropoda</taxon>
        <taxon>Crustacea</taxon>
        <taxon>Multicrustacea</taxon>
        <taxon>Malacostraca</taxon>
        <taxon>Eumalacostraca</taxon>
        <taxon>Eucarida</taxon>
        <taxon>Euphausiacea</taxon>
        <taxon>Euphausiidae</taxon>
        <taxon>Meganyctiphanes</taxon>
    </lineage>
</organism>
<feature type="non-terminal residue" evidence="2">
    <location>
        <position position="230"/>
    </location>
</feature>
<proteinExistence type="predicted"/>
<feature type="non-terminal residue" evidence="2">
    <location>
        <position position="1"/>
    </location>
</feature>
<gene>
    <name evidence="2" type="ORF">MNOR_LOCUS15998</name>
</gene>
<accession>A0AAV2QT18</accession>
<protein>
    <submittedName>
        <fullName evidence="2">Uncharacterized protein</fullName>
    </submittedName>
</protein>
<name>A0AAV2QT18_MEGNR</name>
<sequence length="230" mass="23671">SSVASSNSSSSSINKAPGAHLNKQSSSATTTTVSSLSESVFGNGLSHPPPSLAPIGSKPRHFSGNNSLGLSGSCEPLLGLGGVINSSYQKAPGSEREDRELSFKKQLASIDSDPNLDPLEKAKRKQSLFLANLVPSHPPPPVVSLPHSGSSITSCSSFVSSMPSSLSSTVSPLALPFYPTSDTVESVVGSALEDLNLDEPLNIAASIDRDLEHENNTLSNCISSGLANSG</sequence>
<feature type="compositionally biased region" description="Low complexity" evidence="1">
    <location>
        <begin position="1"/>
        <end position="12"/>
    </location>
</feature>
<evidence type="ECO:0000313" key="3">
    <source>
        <dbReference type="Proteomes" id="UP001497623"/>
    </source>
</evidence>